<protein>
    <submittedName>
        <fullName evidence="1">Uncharacterized protein</fullName>
    </submittedName>
</protein>
<dbReference type="EMBL" id="JASHIF010000002">
    <property type="protein sequence ID" value="MDI9857936.1"/>
    <property type="molecule type" value="Genomic_DNA"/>
</dbReference>
<dbReference type="InterPro" id="IPR038765">
    <property type="entry name" value="Papain-like_cys_pep_sf"/>
</dbReference>
<gene>
    <name evidence="1" type="ORF">QM524_01820</name>
</gene>
<evidence type="ECO:0000313" key="2">
    <source>
        <dbReference type="Proteomes" id="UP001236507"/>
    </source>
</evidence>
<sequence>MRKFMIAFKHYQHDGKDFYGKLMKTFLRSEFIHCELVFSDGKVGSSNEFTGVNIFPEDLNRNPFYWEFYEIPWYYEAETRKYVARKVGKPYNWGGVLGSMLYPMGLSQDGFCCADLCYVALCKSGVPLPNHDPESVSPNDLRLMIQKLYPRIYDV</sequence>
<keyword evidence="2" id="KW-1185">Reference proteome</keyword>
<proteinExistence type="predicted"/>
<name>A0ABT6Y3T0_9BACT</name>
<dbReference type="Gene3D" id="3.90.1720.10">
    <property type="entry name" value="endopeptidase domain like (from Nostoc punctiforme)"/>
    <property type="match status" value="1"/>
</dbReference>
<dbReference type="SUPFAM" id="SSF54001">
    <property type="entry name" value="Cysteine proteinases"/>
    <property type="match status" value="1"/>
</dbReference>
<comment type="caution">
    <text evidence="1">The sequence shown here is derived from an EMBL/GenBank/DDBJ whole genome shotgun (WGS) entry which is preliminary data.</text>
</comment>
<accession>A0ABT6Y3T0</accession>
<dbReference type="Proteomes" id="UP001236507">
    <property type="component" value="Unassembled WGS sequence"/>
</dbReference>
<evidence type="ECO:0000313" key="1">
    <source>
        <dbReference type="EMBL" id="MDI9857936.1"/>
    </source>
</evidence>
<organism evidence="1 2">
    <name type="scientific">Flectobacillus roseus</name>
    <dbReference type="NCBI Taxonomy" id="502259"/>
    <lineage>
        <taxon>Bacteria</taxon>
        <taxon>Pseudomonadati</taxon>
        <taxon>Bacteroidota</taxon>
        <taxon>Cytophagia</taxon>
        <taxon>Cytophagales</taxon>
        <taxon>Flectobacillaceae</taxon>
        <taxon>Flectobacillus</taxon>
    </lineage>
</organism>
<dbReference type="RefSeq" id="WP_283343213.1">
    <property type="nucleotide sequence ID" value="NZ_JASHIF010000002.1"/>
</dbReference>
<reference evidence="1 2" key="1">
    <citation type="submission" date="2023-05" db="EMBL/GenBank/DDBJ databases">
        <title>Novel species of genus Flectobacillus isolated from stream in China.</title>
        <authorList>
            <person name="Lu H."/>
        </authorList>
    </citation>
    <scope>NUCLEOTIDE SEQUENCE [LARGE SCALE GENOMIC DNA]</scope>
    <source>
        <strain evidence="1 2">KCTC 42575</strain>
    </source>
</reference>